<dbReference type="GO" id="GO:0005737">
    <property type="term" value="C:cytoplasm"/>
    <property type="evidence" value="ECO:0007669"/>
    <property type="project" value="TreeGrafter"/>
</dbReference>
<dbReference type="FunFam" id="3.40.640.10:FF:000033">
    <property type="entry name" value="Aspartate aminotransferase"/>
    <property type="match status" value="1"/>
</dbReference>
<comment type="cofactor">
    <cofactor evidence="1">
        <name>pyridoxal 5'-phosphate</name>
        <dbReference type="ChEBI" id="CHEBI:597326"/>
    </cofactor>
</comment>
<organism evidence="7 8">
    <name type="scientific">Leeuwenhoekiella aequorea</name>
    <dbReference type="NCBI Taxonomy" id="283736"/>
    <lineage>
        <taxon>Bacteria</taxon>
        <taxon>Pseudomonadati</taxon>
        <taxon>Bacteroidota</taxon>
        <taxon>Flavobacteriia</taxon>
        <taxon>Flavobacteriales</taxon>
        <taxon>Flavobacteriaceae</taxon>
        <taxon>Leeuwenhoekiella</taxon>
    </lineage>
</organism>
<dbReference type="Proteomes" id="UP000289238">
    <property type="component" value="Unassembled WGS sequence"/>
</dbReference>
<dbReference type="InterPro" id="IPR004839">
    <property type="entry name" value="Aminotransferase_I/II_large"/>
</dbReference>
<evidence type="ECO:0000256" key="3">
    <source>
        <dbReference type="ARBA" id="ARBA00022576"/>
    </source>
</evidence>
<dbReference type="GO" id="GO:0030170">
    <property type="term" value="F:pyridoxal phosphate binding"/>
    <property type="evidence" value="ECO:0007669"/>
    <property type="project" value="InterPro"/>
</dbReference>
<dbReference type="InterPro" id="IPR015422">
    <property type="entry name" value="PyrdxlP-dep_Trfase_small"/>
</dbReference>
<reference evidence="7 8" key="1">
    <citation type="submission" date="2018-07" db="EMBL/GenBank/DDBJ databases">
        <title>Leeuwenhoekiella genomics.</title>
        <authorList>
            <person name="Tahon G."/>
            <person name="Willems A."/>
        </authorList>
    </citation>
    <scope>NUCLEOTIDE SEQUENCE [LARGE SCALE GENOMIC DNA]</scope>
    <source>
        <strain evidence="7 8">LMG 22550</strain>
    </source>
</reference>
<gene>
    <name evidence="7" type="ORF">DSM00_373</name>
</gene>
<dbReference type="NCBIfam" id="NF006569">
    <property type="entry name" value="PRK09082.1"/>
    <property type="match status" value="1"/>
</dbReference>
<dbReference type="AlphaFoldDB" id="A0A4Q0PCM8"/>
<dbReference type="RefSeq" id="WP_128756314.1">
    <property type="nucleotide sequence ID" value="NZ_QOVM01000001.1"/>
</dbReference>
<evidence type="ECO:0000259" key="6">
    <source>
        <dbReference type="Pfam" id="PF00155"/>
    </source>
</evidence>
<evidence type="ECO:0000313" key="7">
    <source>
        <dbReference type="EMBL" id="RXG24583.1"/>
    </source>
</evidence>
<dbReference type="CDD" id="cd00609">
    <property type="entry name" value="AAT_like"/>
    <property type="match status" value="1"/>
</dbReference>
<dbReference type="GO" id="GO:0016212">
    <property type="term" value="F:kynurenine-oxoglutarate transaminase activity"/>
    <property type="evidence" value="ECO:0007669"/>
    <property type="project" value="TreeGrafter"/>
</dbReference>
<dbReference type="Gene3D" id="3.90.1150.10">
    <property type="entry name" value="Aspartate Aminotransferase, domain 1"/>
    <property type="match status" value="1"/>
</dbReference>
<comment type="similarity">
    <text evidence="2">Belongs to the class-I pyridoxal-phosphate-dependent aminotransferase family.</text>
</comment>
<keyword evidence="8" id="KW-1185">Reference proteome</keyword>
<proteinExistence type="inferred from homology"/>
<dbReference type="SUPFAM" id="SSF53383">
    <property type="entry name" value="PLP-dependent transferases"/>
    <property type="match status" value="1"/>
</dbReference>
<dbReference type="InterPro" id="IPR015424">
    <property type="entry name" value="PyrdxlP-dep_Trfase"/>
</dbReference>
<evidence type="ECO:0000313" key="8">
    <source>
        <dbReference type="Proteomes" id="UP000289238"/>
    </source>
</evidence>
<dbReference type="OrthoDB" id="9802328at2"/>
<dbReference type="EMBL" id="QOVM01000001">
    <property type="protein sequence ID" value="RXG24583.1"/>
    <property type="molecule type" value="Genomic_DNA"/>
</dbReference>
<accession>A0A4Q0PCM8</accession>
<dbReference type="PANTHER" id="PTHR43807:SF20">
    <property type="entry name" value="FI04487P"/>
    <property type="match status" value="1"/>
</dbReference>
<feature type="domain" description="Aminotransferase class I/classII large" evidence="6">
    <location>
        <begin position="25"/>
        <end position="373"/>
    </location>
</feature>
<name>A0A4Q0PCM8_9FLAO</name>
<protein>
    <submittedName>
        <fullName evidence="7">Methionine aminotransferase</fullName>
    </submittedName>
</protein>
<keyword evidence="5" id="KW-0663">Pyridoxal phosphate</keyword>
<evidence type="ECO:0000256" key="4">
    <source>
        <dbReference type="ARBA" id="ARBA00022679"/>
    </source>
</evidence>
<evidence type="ECO:0000256" key="1">
    <source>
        <dbReference type="ARBA" id="ARBA00001933"/>
    </source>
</evidence>
<dbReference type="InterPro" id="IPR015421">
    <property type="entry name" value="PyrdxlP-dep_Trfase_major"/>
</dbReference>
<sequence length="378" mass="42518">MQSKLPNTTLSIFALMSKMATQHNALNLSQGFPDFNTDPALIDLVTKAMHDGYNQYAPLAGDLRLRENISAMISHLHGTTYDPQNEITITAGASEALYASITAFINPGDEVIILKPAYDTYEPTIRLQGGIPVLIQLQAPYTSIDWDEVRSKISSKTRMLIINNPHNPSGNVFSHEDLSKLEELLAGTNILLLSDEVYEHIIFDDRKHLSVAAYDKLAQQSIITASFGKTFHTTGWKVGYCLAPDNLMREIYKVHQNVIFCVSHPLQKALATYLEEPKRYLGLSKFYEQKRDLFLRGIEGSRFTYKPAMGTYFQMLDYSAISQENARLYAEGLIKENGIASIPVSVFNCDEQDHKFLRFCFAKSDETLEKAAAILRSI</sequence>
<evidence type="ECO:0000256" key="5">
    <source>
        <dbReference type="ARBA" id="ARBA00022898"/>
    </source>
</evidence>
<dbReference type="InterPro" id="IPR051326">
    <property type="entry name" value="Kynurenine-oxoglutarate_AT"/>
</dbReference>
<comment type="caution">
    <text evidence="7">The sequence shown here is derived from an EMBL/GenBank/DDBJ whole genome shotgun (WGS) entry which is preliminary data.</text>
</comment>
<dbReference type="Gene3D" id="3.40.640.10">
    <property type="entry name" value="Type I PLP-dependent aspartate aminotransferase-like (Major domain)"/>
    <property type="match status" value="1"/>
</dbReference>
<dbReference type="Pfam" id="PF00155">
    <property type="entry name" value="Aminotran_1_2"/>
    <property type="match status" value="1"/>
</dbReference>
<keyword evidence="3 7" id="KW-0032">Aminotransferase</keyword>
<dbReference type="PANTHER" id="PTHR43807">
    <property type="entry name" value="FI04487P"/>
    <property type="match status" value="1"/>
</dbReference>
<keyword evidence="4 7" id="KW-0808">Transferase</keyword>
<evidence type="ECO:0000256" key="2">
    <source>
        <dbReference type="ARBA" id="ARBA00007441"/>
    </source>
</evidence>